<dbReference type="Proteomes" id="UP000247602">
    <property type="component" value="Unassembled WGS sequence"/>
</dbReference>
<feature type="transmembrane region" description="Helical" evidence="1">
    <location>
        <begin position="382"/>
        <end position="398"/>
    </location>
</feature>
<feature type="transmembrane region" description="Helical" evidence="1">
    <location>
        <begin position="289"/>
        <end position="314"/>
    </location>
</feature>
<feature type="transmembrane region" description="Helical" evidence="1">
    <location>
        <begin position="117"/>
        <end position="138"/>
    </location>
</feature>
<gene>
    <name evidence="3" type="ORF">DMO24_02415</name>
    <name evidence="2" type="ORF">FHX36_002727</name>
</gene>
<evidence type="ECO:0000313" key="2">
    <source>
        <dbReference type="EMBL" id="MBB3676992.1"/>
    </source>
</evidence>
<proteinExistence type="predicted"/>
<feature type="transmembrane region" description="Helical" evidence="1">
    <location>
        <begin position="358"/>
        <end position="376"/>
    </location>
</feature>
<dbReference type="EMBL" id="JACIBU010000001">
    <property type="protein sequence ID" value="MBB3676992.1"/>
    <property type="molecule type" value="Genomic_DNA"/>
</dbReference>
<keyword evidence="1" id="KW-0812">Transmembrane</keyword>
<comment type="caution">
    <text evidence="3">The sequence shown here is derived from an EMBL/GenBank/DDBJ whole genome shotgun (WGS) entry which is preliminary data.</text>
</comment>
<dbReference type="RefSeq" id="WP_110550752.1">
    <property type="nucleotide sequence ID" value="NZ_JACIBU010000001.1"/>
</dbReference>
<keyword evidence="1" id="KW-1133">Transmembrane helix</keyword>
<accession>A0A323VFY2</accession>
<evidence type="ECO:0000313" key="3">
    <source>
        <dbReference type="EMBL" id="PZA22963.1"/>
    </source>
</evidence>
<reference evidence="3 4" key="1">
    <citation type="submission" date="2018-06" db="EMBL/GenBank/DDBJ databases">
        <title>Draft genome sequence of Modestobacter versicolor CP153-2.</title>
        <authorList>
            <person name="Gundlapally S.R."/>
        </authorList>
    </citation>
    <scope>NUCLEOTIDE SEQUENCE [LARGE SCALE GENOMIC DNA]</scope>
    <source>
        <strain evidence="3 4">CP153-2</strain>
    </source>
</reference>
<feature type="transmembrane region" description="Helical" evidence="1">
    <location>
        <begin position="173"/>
        <end position="196"/>
    </location>
</feature>
<feature type="transmembrane region" description="Helical" evidence="1">
    <location>
        <begin position="326"/>
        <end position="346"/>
    </location>
</feature>
<organism evidence="3 4">
    <name type="scientific">Modestobacter versicolor</name>
    <dbReference type="NCBI Taxonomy" id="429133"/>
    <lineage>
        <taxon>Bacteria</taxon>
        <taxon>Bacillati</taxon>
        <taxon>Actinomycetota</taxon>
        <taxon>Actinomycetes</taxon>
        <taxon>Geodermatophilales</taxon>
        <taxon>Geodermatophilaceae</taxon>
        <taxon>Modestobacter</taxon>
    </lineage>
</organism>
<feature type="transmembrane region" description="Helical" evidence="1">
    <location>
        <begin position="94"/>
        <end position="111"/>
    </location>
</feature>
<name>A0A323VFY2_9ACTN</name>
<evidence type="ECO:0000313" key="4">
    <source>
        <dbReference type="Proteomes" id="UP000247602"/>
    </source>
</evidence>
<keyword evidence="4" id="KW-1185">Reference proteome</keyword>
<evidence type="ECO:0000256" key="1">
    <source>
        <dbReference type="SAM" id="Phobius"/>
    </source>
</evidence>
<keyword evidence="1" id="KW-0472">Membrane</keyword>
<protein>
    <recommendedName>
        <fullName evidence="6">Polysaccharide biosynthesis protein C-terminal domain-containing protein</fullName>
    </recommendedName>
</protein>
<reference evidence="2 5" key="2">
    <citation type="submission" date="2020-08" db="EMBL/GenBank/DDBJ databases">
        <title>Sequencing the genomes of 1000 actinobacteria strains.</title>
        <authorList>
            <person name="Klenk H.-P."/>
        </authorList>
    </citation>
    <scope>NUCLEOTIDE SEQUENCE [LARGE SCALE GENOMIC DNA]</scope>
    <source>
        <strain evidence="2 5">DSM 16678</strain>
    </source>
</reference>
<feature type="transmembrane region" description="Helical" evidence="1">
    <location>
        <begin position="145"/>
        <end position="167"/>
    </location>
</feature>
<dbReference type="AlphaFoldDB" id="A0A323VFY2"/>
<sequence>MTRWLQRIPVPLRRMSAFALLPVLSTLSNLVLLPTVSSLFGQPGWTSVVLGQGIGAAASVVCSLQWPTEGPALVATSPADRRPAILRASMRSRGVVVAACLPLTALVVWLVQPADPLVCVLSAFSVTAIGLSPAWYFIGIGRPGALVWLEGVPRLVGNAVSLGLLLLLDAPLWTFPLVMLVVSCGTALVSWSVVAGRTRRGPHVWRNPQGRRSLGFATFARTLDAGYSFIAGPVVALLAPAAYPLFGACDRLAKVVLGGLAIVPQGAAGWVSEPPTDRERAQRARRASVLVLPLALLVAAFLAVATPTLVRLLFAGTVSVGHLTSALAGAVVALAFLGHALFLTGLAPIGSASQGYRYLIAAFTVGLPALVVGALVEGANGALIGSICSGLVLTTLSLRRIWSVTAATVAAAPAPAPVLCTTAVPGQSDRKAS</sequence>
<dbReference type="Proteomes" id="UP000580718">
    <property type="component" value="Unassembled WGS sequence"/>
</dbReference>
<evidence type="ECO:0008006" key="6">
    <source>
        <dbReference type="Google" id="ProtNLM"/>
    </source>
</evidence>
<evidence type="ECO:0000313" key="5">
    <source>
        <dbReference type="Proteomes" id="UP000580718"/>
    </source>
</evidence>
<dbReference type="OrthoDB" id="4826415at2"/>
<dbReference type="EMBL" id="QKNV01000015">
    <property type="protein sequence ID" value="PZA22963.1"/>
    <property type="molecule type" value="Genomic_DNA"/>
</dbReference>